<dbReference type="AlphaFoldDB" id="T1JTS9"/>
<proteinExistence type="predicted"/>
<evidence type="ECO:0000313" key="1">
    <source>
        <dbReference type="EnsemblMetazoa" id="tetur01g15270.1"/>
    </source>
</evidence>
<sequence>MYIDKKCLIKGAMLIQEWSQYVGD</sequence>
<evidence type="ECO:0000313" key="2">
    <source>
        <dbReference type="Proteomes" id="UP000015104"/>
    </source>
</evidence>
<organism evidence="1 2">
    <name type="scientific">Tetranychus urticae</name>
    <name type="common">Two-spotted spider mite</name>
    <dbReference type="NCBI Taxonomy" id="32264"/>
    <lineage>
        <taxon>Eukaryota</taxon>
        <taxon>Metazoa</taxon>
        <taxon>Ecdysozoa</taxon>
        <taxon>Arthropoda</taxon>
        <taxon>Chelicerata</taxon>
        <taxon>Arachnida</taxon>
        <taxon>Acari</taxon>
        <taxon>Acariformes</taxon>
        <taxon>Trombidiformes</taxon>
        <taxon>Prostigmata</taxon>
        <taxon>Eleutherengona</taxon>
        <taxon>Raphignathae</taxon>
        <taxon>Tetranychoidea</taxon>
        <taxon>Tetranychidae</taxon>
        <taxon>Tetranychus</taxon>
    </lineage>
</organism>
<name>T1JTS9_TETUR</name>
<dbReference type="HOGENOM" id="CLU_3421511_0_0_1"/>
<protein>
    <submittedName>
        <fullName evidence="1">Uncharacterized protein</fullName>
    </submittedName>
</protein>
<dbReference type="Proteomes" id="UP000015104">
    <property type="component" value="Unassembled WGS sequence"/>
</dbReference>
<reference evidence="2" key="1">
    <citation type="submission" date="2011-08" db="EMBL/GenBank/DDBJ databases">
        <authorList>
            <person name="Rombauts S."/>
        </authorList>
    </citation>
    <scope>NUCLEOTIDE SEQUENCE</scope>
    <source>
        <strain evidence="2">London</strain>
    </source>
</reference>
<keyword evidence="2" id="KW-1185">Reference proteome</keyword>
<dbReference type="EnsemblMetazoa" id="tetur01g15270.1">
    <property type="protein sequence ID" value="tetur01g15270.1"/>
    <property type="gene ID" value="tetur01g15270"/>
</dbReference>
<dbReference type="EMBL" id="CAEY01000484">
    <property type="status" value="NOT_ANNOTATED_CDS"/>
    <property type="molecule type" value="Genomic_DNA"/>
</dbReference>
<reference evidence="1" key="2">
    <citation type="submission" date="2015-06" db="UniProtKB">
        <authorList>
            <consortium name="EnsemblMetazoa"/>
        </authorList>
    </citation>
    <scope>IDENTIFICATION</scope>
</reference>
<accession>T1JTS9</accession>